<proteinExistence type="predicted"/>
<gene>
    <name evidence="2" type="primary">TRABD_0</name>
    <name evidence="2" type="ORF">EYF80_021797</name>
</gene>
<organism evidence="2 3">
    <name type="scientific">Liparis tanakae</name>
    <name type="common">Tanaka's snailfish</name>
    <dbReference type="NCBI Taxonomy" id="230148"/>
    <lineage>
        <taxon>Eukaryota</taxon>
        <taxon>Metazoa</taxon>
        <taxon>Chordata</taxon>
        <taxon>Craniata</taxon>
        <taxon>Vertebrata</taxon>
        <taxon>Euteleostomi</taxon>
        <taxon>Actinopterygii</taxon>
        <taxon>Neopterygii</taxon>
        <taxon>Teleostei</taxon>
        <taxon>Neoteleostei</taxon>
        <taxon>Acanthomorphata</taxon>
        <taxon>Eupercaria</taxon>
        <taxon>Perciformes</taxon>
        <taxon>Cottioidei</taxon>
        <taxon>Cottales</taxon>
        <taxon>Liparidae</taxon>
        <taxon>Liparis</taxon>
    </lineage>
</organism>
<accession>A0A4Z2HRR7</accession>
<evidence type="ECO:0000256" key="1">
    <source>
        <dbReference type="SAM" id="MobiDB-lite"/>
    </source>
</evidence>
<evidence type="ECO:0000313" key="2">
    <source>
        <dbReference type="EMBL" id="TNN68005.1"/>
    </source>
</evidence>
<name>A0A4Z2HRR7_9TELE</name>
<reference evidence="2 3" key="1">
    <citation type="submission" date="2019-03" db="EMBL/GenBank/DDBJ databases">
        <title>First draft genome of Liparis tanakae, snailfish: a comprehensive survey of snailfish specific genes.</title>
        <authorList>
            <person name="Kim W."/>
            <person name="Song I."/>
            <person name="Jeong J.-H."/>
            <person name="Kim D."/>
            <person name="Kim S."/>
            <person name="Ryu S."/>
            <person name="Song J.Y."/>
            <person name="Lee S.K."/>
        </authorList>
    </citation>
    <scope>NUCLEOTIDE SEQUENCE [LARGE SCALE GENOMIC DNA]</scope>
    <source>
        <tissue evidence="2">Muscle</tissue>
    </source>
</reference>
<dbReference type="AlphaFoldDB" id="A0A4Z2HRR7"/>
<feature type="region of interest" description="Disordered" evidence="1">
    <location>
        <begin position="1"/>
        <end position="26"/>
    </location>
</feature>
<keyword evidence="3" id="KW-1185">Reference proteome</keyword>
<protein>
    <submittedName>
        <fullName evidence="2">TraB domain-containing protein</fullName>
    </submittedName>
</protein>
<dbReference type="EMBL" id="SRLO01000196">
    <property type="protein sequence ID" value="TNN68005.1"/>
    <property type="molecule type" value="Genomic_DNA"/>
</dbReference>
<sequence>MDESVSPSEDASEEELPCPPSRQTDGETMELLWQLRSQRRQSSPELPETVTRLTAPDGSVLYLVGTAHFSDSSKKDVAMVSRRELTRGFVQSSMPLTTFLNCDMV</sequence>
<comment type="caution">
    <text evidence="2">The sequence shown here is derived from an EMBL/GenBank/DDBJ whole genome shotgun (WGS) entry which is preliminary data.</text>
</comment>
<dbReference type="Proteomes" id="UP000314294">
    <property type="component" value="Unassembled WGS sequence"/>
</dbReference>
<evidence type="ECO:0000313" key="3">
    <source>
        <dbReference type="Proteomes" id="UP000314294"/>
    </source>
</evidence>
<dbReference type="OrthoDB" id="48306at2759"/>